<feature type="transmembrane region" description="Helical" evidence="1">
    <location>
        <begin position="63"/>
        <end position="88"/>
    </location>
</feature>
<keyword evidence="1" id="KW-0812">Transmembrane</keyword>
<feature type="transmembrane region" description="Helical" evidence="1">
    <location>
        <begin position="26"/>
        <end position="43"/>
    </location>
</feature>
<dbReference type="AlphaFoldDB" id="A0A2S8PW66"/>
<dbReference type="Proteomes" id="UP000239550">
    <property type="component" value="Unassembled WGS sequence"/>
</dbReference>
<keyword evidence="1" id="KW-1133">Transmembrane helix</keyword>
<keyword evidence="3" id="KW-1185">Reference proteome</keyword>
<accession>A0A2S8PW66</accession>
<dbReference type="Pfam" id="PF10754">
    <property type="entry name" value="DUF2569"/>
    <property type="match status" value="1"/>
</dbReference>
<evidence type="ECO:0000313" key="2">
    <source>
        <dbReference type="EMBL" id="PQQ23193.1"/>
    </source>
</evidence>
<feature type="transmembrane region" description="Helical" evidence="1">
    <location>
        <begin position="126"/>
        <end position="148"/>
    </location>
</feature>
<sequence>MGHPDIACFNTSTVCEDKELSGIGGFLYLPAINLIFAIFSSLFSSYKTMTILTSSYDFLGELYILIGFEFICFTIIFGVALYTSILFFRKKKRTPLFYIILLAFNLLFVIADLALTHYVYEIKLDYNYLFLFFRTVFYACIWIPYFIISIRVKRTFIK</sequence>
<gene>
    <name evidence="2" type="ORF">C6H66_20360</name>
</gene>
<name>A0A2S8PW66_9GAMM</name>
<reference evidence="2 3" key="1">
    <citation type="submission" date="2018-02" db="EMBL/GenBank/DDBJ databases">
        <title>Five New Genomes of Indian Photorhabdus Isolates TSA.</title>
        <authorList>
            <person name="Dubay B."/>
            <person name="Somvanshi V.S."/>
        </authorList>
    </citation>
    <scope>NUCLEOTIDE SEQUENCE [LARGE SCALE GENOMIC DNA]</scope>
    <source>
        <strain evidence="2 3">H1</strain>
    </source>
</reference>
<evidence type="ECO:0000256" key="1">
    <source>
        <dbReference type="SAM" id="Phobius"/>
    </source>
</evidence>
<dbReference type="InterPro" id="IPR019690">
    <property type="entry name" value="DUF2569"/>
</dbReference>
<evidence type="ECO:0000313" key="3">
    <source>
        <dbReference type="Proteomes" id="UP000239550"/>
    </source>
</evidence>
<comment type="caution">
    <text evidence="2">The sequence shown here is derived from an EMBL/GenBank/DDBJ whole genome shotgun (WGS) entry which is preliminary data.</text>
</comment>
<proteinExistence type="predicted"/>
<feature type="transmembrane region" description="Helical" evidence="1">
    <location>
        <begin position="95"/>
        <end position="120"/>
    </location>
</feature>
<keyword evidence="1" id="KW-0472">Membrane</keyword>
<protein>
    <submittedName>
        <fullName evidence="2">DUF2569 domain-containing protein</fullName>
    </submittedName>
</protein>
<dbReference type="EMBL" id="PUWT01000063">
    <property type="protein sequence ID" value="PQQ23193.1"/>
    <property type="molecule type" value="Genomic_DNA"/>
</dbReference>
<organism evidence="2 3">
    <name type="scientific">Photorhabdus hindustanensis</name>
    <dbReference type="NCBI Taxonomy" id="2918802"/>
    <lineage>
        <taxon>Bacteria</taxon>
        <taxon>Pseudomonadati</taxon>
        <taxon>Pseudomonadota</taxon>
        <taxon>Gammaproteobacteria</taxon>
        <taxon>Enterobacterales</taxon>
        <taxon>Morganellaceae</taxon>
        <taxon>Photorhabdus</taxon>
    </lineage>
</organism>